<organism evidence="2 3">
    <name type="scientific">Catellatospora coxensis</name>
    <dbReference type="NCBI Taxonomy" id="310354"/>
    <lineage>
        <taxon>Bacteria</taxon>
        <taxon>Bacillati</taxon>
        <taxon>Actinomycetota</taxon>
        <taxon>Actinomycetes</taxon>
        <taxon>Micromonosporales</taxon>
        <taxon>Micromonosporaceae</taxon>
        <taxon>Catellatospora</taxon>
    </lineage>
</organism>
<feature type="region of interest" description="Disordered" evidence="1">
    <location>
        <begin position="1"/>
        <end position="27"/>
    </location>
</feature>
<evidence type="ECO:0000313" key="2">
    <source>
        <dbReference type="EMBL" id="GIG11243.1"/>
    </source>
</evidence>
<protein>
    <submittedName>
        <fullName evidence="2">Uncharacterized protein</fullName>
    </submittedName>
</protein>
<dbReference type="EMBL" id="BONI01000124">
    <property type="protein sequence ID" value="GIG11243.1"/>
    <property type="molecule type" value="Genomic_DNA"/>
</dbReference>
<keyword evidence="3" id="KW-1185">Reference proteome</keyword>
<gene>
    <name evidence="2" type="ORF">Cco03nite_79430</name>
</gene>
<reference evidence="2 3" key="1">
    <citation type="submission" date="2021-01" db="EMBL/GenBank/DDBJ databases">
        <title>Whole genome shotgun sequence of Catellatospora coxensis NBRC 107359.</title>
        <authorList>
            <person name="Komaki H."/>
            <person name="Tamura T."/>
        </authorList>
    </citation>
    <scope>NUCLEOTIDE SEQUENCE [LARGE SCALE GENOMIC DNA]</scope>
    <source>
        <strain evidence="2 3">NBRC 107359</strain>
    </source>
</reference>
<evidence type="ECO:0000313" key="3">
    <source>
        <dbReference type="Proteomes" id="UP000630887"/>
    </source>
</evidence>
<proteinExistence type="predicted"/>
<comment type="caution">
    <text evidence="2">The sequence shown here is derived from an EMBL/GenBank/DDBJ whole genome shotgun (WGS) entry which is preliminary data.</text>
</comment>
<evidence type="ECO:0000256" key="1">
    <source>
        <dbReference type="SAM" id="MobiDB-lite"/>
    </source>
</evidence>
<sequence>MIGESGHDQRQPGEVQPDGCGEEEVKAAHAVSVSAAALPRHGTAVSDAATSRIKALFTW</sequence>
<feature type="compositionally biased region" description="Basic and acidic residues" evidence="1">
    <location>
        <begin position="1"/>
        <end position="11"/>
    </location>
</feature>
<dbReference type="Proteomes" id="UP000630887">
    <property type="component" value="Unassembled WGS sequence"/>
</dbReference>
<name>A0A8J3KYU7_9ACTN</name>
<accession>A0A8J3KYU7</accession>
<dbReference type="AlphaFoldDB" id="A0A8J3KYU7"/>